<dbReference type="AlphaFoldDB" id="A0A1I1M315"/>
<protein>
    <recommendedName>
        <fullName evidence="1">DUF4268 domain-containing protein</fullName>
    </recommendedName>
</protein>
<proteinExistence type="predicted"/>
<sequence>MFSKEESKKLRQEFWTSFGQEYSRKWILYNTKVKEIQLKFTFTRKTAMISLDVDSEDEIIQSYYFEKLESLRNLLKSEYLSNIVFDAEYVLPEGKSVSRIYVELEDKVSINNRNDWPQVKSFFAENMHQLEMFWLEFKDFITD</sequence>
<dbReference type="EMBL" id="FOKV01000009">
    <property type="protein sequence ID" value="SFC79122.1"/>
    <property type="molecule type" value="Genomic_DNA"/>
</dbReference>
<reference evidence="3" key="1">
    <citation type="submission" date="2016-10" db="EMBL/GenBank/DDBJ databases">
        <authorList>
            <person name="Varghese N."/>
            <person name="Submissions S."/>
        </authorList>
    </citation>
    <scope>NUCLEOTIDE SEQUENCE [LARGE SCALE GENOMIC DNA]</scope>
    <source>
        <strain evidence="3">DSM 24499</strain>
    </source>
</reference>
<accession>A0A1I1M315</accession>
<evidence type="ECO:0000259" key="1">
    <source>
        <dbReference type="Pfam" id="PF14088"/>
    </source>
</evidence>
<organism evidence="2 3">
    <name type="scientific">Zunongwangia mangrovi</name>
    <dbReference type="NCBI Taxonomy" id="1334022"/>
    <lineage>
        <taxon>Bacteria</taxon>
        <taxon>Pseudomonadati</taxon>
        <taxon>Bacteroidota</taxon>
        <taxon>Flavobacteriia</taxon>
        <taxon>Flavobacteriales</taxon>
        <taxon>Flavobacteriaceae</taxon>
        <taxon>Zunongwangia</taxon>
    </lineage>
</organism>
<evidence type="ECO:0000313" key="2">
    <source>
        <dbReference type="EMBL" id="SFC79122.1"/>
    </source>
</evidence>
<keyword evidence="3" id="KW-1185">Reference proteome</keyword>
<gene>
    <name evidence="2" type="ORF">SAMN04487907_1093</name>
</gene>
<dbReference type="STRING" id="1334022.SAMN04487907_1093"/>
<dbReference type="Pfam" id="PF14088">
    <property type="entry name" value="DUF4268"/>
    <property type="match status" value="1"/>
</dbReference>
<dbReference type="Proteomes" id="UP000199438">
    <property type="component" value="Unassembled WGS sequence"/>
</dbReference>
<name>A0A1I1M315_9FLAO</name>
<dbReference type="InterPro" id="IPR025364">
    <property type="entry name" value="DUF4268"/>
</dbReference>
<feature type="domain" description="DUF4268" evidence="1">
    <location>
        <begin position="10"/>
        <end position="136"/>
    </location>
</feature>
<dbReference type="RefSeq" id="WP_092544280.1">
    <property type="nucleotide sequence ID" value="NZ_FOKV01000009.1"/>
</dbReference>
<evidence type="ECO:0000313" key="3">
    <source>
        <dbReference type="Proteomes" id="UP000199438"/>
    </source>
</evidence>
<dbReference type="OrthoDB" id="1467516at2"/>